<evidence type="ECO:0000313" key="2">
    <source>
        <dbReference type="EMBL" id="QBD75298.1"/>
    </source>
</evidence>
<organism evidence="2 3">
    <name type="scientific">Ktedonosporobacter rubrisoli</name>
    <dbReference type="NCBI Taxonomy" id="2509675"/>
    <lineage>
        <taxon>Bacteria</taxon>
        <taxon>Bacillati</taxon>
        <taxon>Chloroflexota</taxon>
        <taxon>Ktedonobacteria</taxon>
        <taxon>Ktedonobacterales</taxon>
        <taxon>Ktedonosporobacteraceae</taxon>
        <taxon>Ktedonosporobacter</taxon>
    </lineage>
</organism>
<dbReference type="InterPro" id="IPR041698">
    <property type="entry name" value="Methyltransf_25"/>
</dbReference>
<dbReference type="OrthoDB" id="9791837at2"/>
<dbReference type="AlphaFoldDB" id="A0A4P6JJL0"/>
<gene>
    <name evidence="2" type="ORF">EPA93_04505</name>
</gene>
<keyword evidence="2" id="KW-0808">Transferase</keyword>
<reference evidence="2 3" key="1">
    <citation type="submission" date="2019-01" db="EMBL/GenBank/DDBJ databases">
        <title>Ktedonosporobacter rubrisoli SCAWS-G2.</title>
        <authorList>
            <person name="Huang Y."/>
            <person name="Yan B."/>
        </authorList>
    </citation>
    <scope>NUCLEOTIDE SEQUENCE [LARGE SCALE GENOMIC DNA]</scope>
    <source>
        <strain evidence="2 3">SCAWS-G2</strain>
    </source>
</reference>
<protein>
    <submittedName>
        <fullName evidence="2">Class I SAM-dependent methyltransferase</fullName>
    </submittedName>
</protein>
<dbReference type="EMBL" id="CP035758">
    <property type="protein sequence ID" value="QBD75298.1"/>
    <property type="molecule type" value="Genomic_DNA"/>
</dbReference>
<keyword evidence="3" id="KW-1185">Reference proteome</keyword>
<sequence length="286" mass="31923">MEKHEHGQHTYIADPESQGEMTRLLNLDRVTTRAMGGPLSGVSDWPEEAHVLDLACGPGSWVLDVARAHPESAVTGVDISNAMIDFARVRARTQQLSNATFAVMNITEPLAFSQASFDLVNARFLGPALLRQSWQPLLDECTRVLKPGGLLRLTEPVDMAGITTSAAHERLTVMLYQAFWRAGYAFSTNGYTLGLTTMLPRMMRQSGYRQVHCQAHTLEFSADCEAWQDFYRNAQVLFSMLPPFLLKTGVATQEELEILSEQMHAQWCSETFCGMWHLVTVLGEKA</sequence>
<evidence type="ECO:0000259" key="1">
    <source>
        <dbReference type="Pfam" id="PF13649"/>
    </source>
</evidence>
<dbReference type="SUPFAM" id="SSF53335">
    <property type="entry name" value="S-adenosyl-L-methionine-dependent methyltransferases"/>
    <property type="match status" value="1"/>
</dbReference>
<dbReference type="Pfam" id="PF13649">
    <property type="entry name" value="Methyltransf_25"/>
    <property type="match status" value="1"/>
</dbReference>
<name>A0A4P6JJL0_KTERU</name>
<dbReference type="RefSeq" id="WP_129885897.1">
    <property type="nucleotide sequence ID" value="NZ_CP035758.1"/>
</dbReference>
<proteinExistence type="predicted"/>
<dbReference type="Proteomes" id="UP000290365">
    <property type="component" value="Chromosome"/>
</dbReference>
<dbReference type="KEGG" id="kbs:EPA93_04505"/>
<dbReference type="PANTHER" id="PTHR43591">
    <property type="entry name" value="METHYLTRANSFERASE"/>
    <property type="match status" value="1"/>
</dbReference>
<dbReference type="GO" id="GO:0032259">
    <property type="term" value="P:methylation"/>
    <property type="evidence" value="ECO:0007669"/>
    <property type="project" value="UniProtKB-KW"/>
</dbReference>
<evidence type="ECO:0000313" key="3">
    <source>
        <dbReference type="Proteomes" id="UP000290365"/>
    </source>
</evidence>
<dbReference type="GO" id="GO:0008168">
    <property type="term" value="F:methyltransferase activity"/>
    <property type="evidence" value="ECO:0007669"/>
    <property type="project" value="UniProtKB-KW"/>
</dbReference>
<feature type="domain" description="Methyltransferase" evidence="1">
    <location>
        <begin position="51"/>
        <end position="149"/>
    </location>
</feature>
<dbReference type="CDD" id="cd02440">
    <property type="entry name" value="AdoMet_MTases"/>
    <property type="match status" value="1"/>
</dbReference>
<dbReference type="InterPro" id="IPR029063">
    <property type="entry name" value="SAM-dependent_MTases_sf"/>
</dbReference>
<dbReference type="Gene3D" id="3.40.50.150">
    <property type="entry name" value="Vaccinia Virus protein VP39"/>
    <property type="match status" value="1"/>
</dbReference>
<accession>A0A4P6JJL0</accession>
<keyword evidence="2" id="KW-0489">Methyltransferase</keyword>